<feature type="chain" id="PRO_5046509052" evidence="1">
    <location>
        <begin position="21"/>
        <end position="189"/>
    </location>
</feature>
<accession>A0ABT7U1V8</accession>
<proteinExistence type="predicted"/>
<gene>
    <name evidence="2" type="ORF">QUW02_00700</name>
</gene>
<dbReference type="SUPFAM" id="SSF103515">
    <property type="entry name" value="Autotransporter"/>
    <property type="match status" value="1"/>
</dbReference>
<sequence length="189" mass="21743">MRSRFKIWLLALCWSAGAQAQNIALKTNMLHWATLSLNVEPEVVVGKKSTMALGVSYNPWTFSDNRKWKHLRVQPEYRYWICRPFGGHFLGLHASYTRFNVGNVSLPFGIFPDLKTNRVQGNEWAIGVGYGYHWILSPHWSVEAEVGVGYSHADFDEYLCQTCGDYLGKRHTNRFLPTKLSVSFVYVIH</sequence>
<evidence type="ECO:0000256" key="1">
    <source>
        <dbReference type="SAM" id="SignalP"/>
    </source>
</evidence>
<dbReference type="Pfam" id="PF12099">
    <property type="entry name" value="DUF3575"/>
    <property type="match status" value="1"/>
</dbReference>
<keyword evidence="3" id="KW-1185">Reference proteome</keyword>
<comment type="caution">
    <text evidence="2">The sequence shown here is derived from an EMBL/GenBank/DDBJ whole genome shotgun (WGS) entry which is preliminary data.</text>
</comment>
<feature type="signal peptide" evidence="1">
    <location>
        <begin position="1"/>
        <end position="20"/>
    </location>
</feature>
<dbReference type="InterPro" id="IPR021958">
    <property type="entry name" value="DUF3575"/>
</dbReference>
<reference evidence="2 3" key="1">
    <citation type="submission" date="2023-06" db="EMBL/GenBank/DDBJ databases">
        <authorList>
            <person name="Zeman M."/>
            <person name="Kubasova T."/>
            <person name="Jahodarova E."/>
            <person name="Nykrynova M."/>
            <person name="Rychlik I."/>
        </authorList>
    </citation>
    <scope>NUCLEOTIDE SEQUENCE [LARGE SCALE GENOMIC DNA]</scope>
    <source>
        <strain evidence="2 3">ET4</strain>
    </source>
</reference>
<dbReference type="Proteomes" id="UP001228403">
    <property type="component" value="Unassembled WGS sequence"/>
</dbReference>
<organism evidence="2 3">
    <name type="scientific">Bacteroides eggerthii</name>
    <dbReference type="NCBI Taxonomy" id="28111"/>
    <lineage>
        <taxon>Bacteria</taxon>
        <taxon>Pseudomonadati</taxon>
        <taxon>Bacteroidota</taxon>
        <taxon>Bacteroidia</taxon>
        <taxon>Bacteroidales</taxon>
        <taxon>Bacteroidaceae</taxon>
        <taxon>Bacteroides</taxon>
    </lineage>
</organism>
<reference evidence="3" key="2">
    <citation type="submission" date="2023-07" db="EMBL/GenBank/DDBJ databases">
        <title>Identification and characterization of horizontal gene transfer across gut microbiota members of farm animals based on homology search.</title>
        <authorList>
            <person name="Schwarzerova J."/>
            <person name="Nykrynova M."/>
            <person name="Jureckova K."/>
            <person name="Cejkova D."/>
            <person name="Rychlik I."/>
        </authorList>
    </citation>
    <scope>NUCLEOTIDE SEQUENCE [LARGE SCALE GENOMIC DNA]</scope>
    <source>
        <strain evidence="3">ET4</strain>
    </source>
</reference>
<evidence type="ECO:0000313" key="3">
    <source>
        <dbReference type="Proteomes" id="UP001228403"/>
    </source>
</evidence>
<protein>
    <submittedName>
        <fullName evidence="2">DUF3575 domain-containing protein</fullName>
    </submittedName>
</protein>
<dbReference type="Gene3D" id="2.40.128.130">
    <property type="entry name" value="Autotransporter beta-domain"/>
    <property type="match status" value="1"/>
</dbReference>
<dbReference type="InterPro" id="IPR036709">
    <property type="entry name" value="Autotransporte_beta_dom_sf"/>
</dbReference>
<keyword evidence="1" id="KW-0732">Signal</keyword>
<evidence type="ECO:0000313" key="2">
    <source>
        <dbReference type="EMBL" id="MDM8144460.1"/>
    </source>
</evidence>
<name>A0ABT7U1V8_9BACE</name>
<dbReference type="EMBL" id="JAUDCF010000001">
    <property type="protein sequence ID" value="MDM8144460.1"/>
    <property type="molecule type" value="Genomic_DNA"/>
</dbReference>